<organism evidence="2 3">
    <name type="scientific">Bugula neritina</name>
    <name type="common">Brown bryozoan</name>
    <name type="synonym">Sertularia neritina</name>
    <dbReference type="NCBI Taxonomy" id="10212"/>
    <lineage>
        <taxon>Eukaryota</taxon>
        <taxon>Metazoa</taxon>
        <taxon>Spiralia</taxon>
        <taxon>Lophotrochozoa</taxon>
        <taxon>Bryozoa</taxon>
        <taxon>Gymnolaemata</taxon>
        <taxon>Cheilostomatida</taxon>
        <taxon>Flustrina</taxon>
        <taxon>Buguloidea</taxon>
        <taxon>Bugulidae</taxon>
        <taxon>Bugula</taxon>
    </lineage>
</organism>
<feature type="chain" id="PRO_5029593683" evidence="1">
    <location>
        <begin position="18"/>
        <end position="249"/>
    </location>
</feature>
<dbReference type="EMBL" id="VXIV02002658">
    <property type="protein sequence ID" value="KAF6023849.1"/>
    <property type="molecule type" value="Genomic_DNA"/>
</dbReference>
<sequence>MQKIALTFLAIVGVASAFSRNAISLGLVSDVYPIEFWDALANTTDSDLEPGFRRFVLLLDRTRAGDEHWCCHHGRTDHAKVPVYNNRGEVVAWNQVPCEKVGCCDKFLEVANHCLDKEGQSQLLDALDIARTRLGAKDTADLISLLKIFKMACSVLTVLLSLLLSTAVAEIVRYDGHKVIRVQATNRDQVEWLVKLHHETPHSKHQVATHLIKYSWFDFCGRNMHWIFGLIQVWLDQRIFVWSRQTTRI</sequence>
<feature type="signal peptide" evidence="1">
    <location>
        <begin position="1"/>
        <end position="17"/>
    </location>
</feature>
<accession>A0A7J7JC60</accession>
<dbReference type="AlphaFoldDB" id="A0A7J7JC60"/>
<keyword evidence="3" id="KW-1185">Reference proteome</keyword>
<comment type="caution">
    <text evidence="2">The sequence shown here is derived from an EMBL/GenBank/DDBJ whole genome shotgun (WGS) entry which is preliminary data.</text>
</comment>
<protein>
    <submittedName>
        <fullName evidence="2">Uncharacterized protein</fullName>
    </submittedName>
</protein>
<gene>
    <name evidence="2" type="ORF">EB796_017843</name>
</gene>
<proteinExistence type="predicted"/>
<reference evidence="2" key="1">
    <citation type="submission" date="2020-06" db="EMBL/GenBank/DDBJ databases">
        <title>Draft genome of Bugula neritina, a colonial animal packing powerful symbionts and potential medicines.</title>
        <authorList>
            <person name="Rayko M."/>
        </authorList>
    </citation>
    <scope>NUCLEOTIDE SEQUENCE [LARGE SCALE GENOMIC DNA]</scope>
    <source>
        <strain evidence="2">Kwan_BN1</strain>
    </source>
</reference>
<evidence type="ECO:0000313" key="3">
    <source>
        <dbReference type="Proteomes" id="UP000593567"/>
    </source>
</evidence>
<evidence type="ECO:0000313" key="2">
    <source>
        <dbReference type="EMBL" id="KAF6023849.1"/>
    </source>
</evidence>
<evidence type="ECO:0000256" key="1">
    <source>
        <dbReference type="SAM" id="SignalP"/>
    </source>
</evidence>
<name>A0A7J7JC60_BUGNE</name>
<keyword evidence="1" id="KW-0732">Signal</keyword>
<dbReference type="Proteomes" id="UP000593567">
    <property type="component" value="Unassembled WGS sequence"/>
</dbReference>